<dbReference type="Pfam" id="PF13657">
    <property type="entry name" value="Couple_hipA"/>
    <property type="match status" value="1"/>
</dbReference>
<dbReference type="InterPro" id="IPR017508">
    <property type="entry name" value="HipA_N1"/>
</dbReference>
<dbReference type="Proteomes" id="UP000198541">
    <property type="component" value="Unassembled WGS sequence"/>
</dbReference>
<protein>
    <submittedName>
        <fullName evidence="6">Serine/threonine-protein kinase HipA</fullName>
    </submittedName>
</protein>
<accession>A0A1H0CKQ9</accession>
<dbReference type="Gene3D" id="1.10.1070.20">
    <property type="match status" value="1"/>
</dbReference>
<dbReference type="InterPro" id="IPR052028">
    <property type="entry name" value="HipA_Ser/Thr_kinase"/>
</dbReference>
<dbReference type="Pfam" id="PF07804">
    <property type="entry name" value="HipA_C"/>
    <property type="match status" value="1"/>
</dbReference>
<proteinExistence type="inferred from homology"/>
<evidence type="ECO:0000256" key="1">
    <source>
        <dbReference type="ARBA" id="ARBA00010164"/>
    </source>
</evidence>
<evidence type="ECO:0000313" key="7">
    <source>
        <dbReference type="Proteomes" id="UP000198541"/>
    </source>
</evidence>
<sequence length="415" mass="45791">MTDVEVLLDTESKPQRVGTAHFTRSRGQVSTTFLYDPTYLASGGPSIDPSLRLDSGVQYSPDLLRAFADTAPDRWGRNLIVKAERIRAREANRTPRRLDEVDYLLGVSDNTRQGALRFRLLGQEEYLGEPSTVPRLVSLPHLLTAADQVQADDDPAAAIKQLLDTGTTGLGGARPKASVRLDDGGLAIAKFPHASDRWNVMAWEAVMLDLMQEVGIRCPQRRLVGVGERGVLVLRRFDRSHLNHRIGYISAMTATQGKDGEQQDYLDVVDAIRDLSRSPRADLRELFVRVVFSVGFGNTDDHLRNHGFLMDRGSWRLSPVFDVNPNPELAASRATSIVGADVFPDEAEALLPLAEDCGLNNAAAREAMARVARLGESWRDRARASRIPEHEITFMADAIAPRIEALTAVANQEHA</sequence>
<dbReference type="InterPro" id="IPR012893">
    <property type="entry name" value="HipA-like_C"/>
</dbReference>
<evidence type="ECO:0000259" key="4">
    <source>
        <dbReference type="Pfam" id="PF07804"/>
    </source>
</evidence>
<evidence type="ECO:0000259" key="5">
    <source>
        <dbReference type="Pfam" id="PF13657"/>
    </source>
</evidence>
<feature type="domain" description="HipA N-terminal subdomain 1" evidence="5">
    <location>
        <begin position="16"/>
        <end position="89"/>
    </location>
</feature>
<reference evidence="7" key="1">
    <citation type="submission" date="2016-10" db="EMBL/GenBank/DDBJ databases">
        <authorList>
            <person name="Varghese N."/>
            <person name="Submissions S."/>
        </authorList>
    </citation>
    <scope>NUCLEOTIDE SEQUENCE [LARGE SCALE GENOMIC DNA]</scope>
    <source>
        <strain evidence="7">DSM 27982</strain>
    </source>
</reference>
<dbReference type="PANTHER" id="PTHR37419">
    <property type="entry name" value="SERINE/THREONINE-PROTEIN KINASE TOXIN HIPA"/>
    <property type="match status" value="1"/>
</dbReference>
<keyword evidence="7" id="KW-1185">Reference proteome</keyword>
<dbReference type="GO" id="GO:0005829">
    <property type="term" value="C:cytosol"/>
    <property type="evidence" value="ECO:0007669"/>
    <property type="project" value="TreeGrafter"/>
</dbReference>
<dbReference type="PANTHER" id="PTHR37419:SF8">
    <property type="entry name" value="TOXIN YJJJ"/>
    <property type="match status" value="1"/>
</dbReference>
<keyword evidence="3 6" id="KW-0418">Kinase</keyword>
<evidence type="ECO:0000256" key="2">
    <source>
        <dbReference type="ARBA" id="ARBA00022679"/>
    </source>
</evidence>
<dbReference type="AlphaFoldDB" id="A0A1H0CKQ9"/>
<feature type="domain" description="HipA-like C-terminal" evidence="4">
    <location>
        <begin position="169"/>
        <end position="374"/>
    </location>
</feature>
<organism evidence="6 7">
    <name type="scientific">Actinomyces ruminicola</name>
    <dbReference type="NCBI Taxonomy" id="332524"/>
    <lineage>
        <taxon>Bacteria</taxon>
        <taxon>Bacillati</taxon>
        <taxon>Actinomycetota</taxon>
        <taxon>Actinomycetes</taxon>
        <taxon>Actinomycetales</taxon>
        <taxon>Actinomycetaceae</taxon>
        <taxon>Actinomyces</taxon>
    </lineage>
</organism>
<name>A0A1H0CKQ9_9ACTO</name>
<dbReference type="GO" id="GO:0004674">
    <property type="term" value="F:protein serine/threonine kinase activity"/>
    <property type="evidence" value="ECO:0007669"/>
    <property type="project" value="TreeGrafter"/>
</dbReference>
<gene>
    <name evidence="6" type="ORF">SAMN05216355_10759</name>
</gene>
<evidence type="ECO:0000256" key="3">
    <source>
        <dbReference type="ARBA" id="ARBA00022777"/>
    </source>
</evidence>
<dbReference type="EMBL" id="FNIM01000007">
    <property type="protein sequence ID" value="SDN58439.1"/>
    <property type="molecule type" value="Genomic_DNA"/>
</dbReference>
<evidence type="ECO:0000313" key="6">
    <source>
        <dbReference type="EMBL" id="SDN58439.1"/>
    </source>
</evidence>
<keyword evidence="2" id="KW-0808">Transferase</keyword>
<dbReference type="RefSeq" id="WP_092535686.1">
    <property type="nucleotide sequence ID" value="NZ_FNIM01000007.1"/>
</dbReference>
<comment type="similarity">
    <text evidence="1">Belongs to the HipA Ser/Thr kinase family.</text>
</comment>